<dbReference type="GO" id="GO:0003677">
    <property type="term" value="F:DNA binding"/>
    <property type="evidence" value="ECO:0007669"/>
    <property type="project" value="UniProtKB-KW"/>
</dbReference>
<keyword evidence="4 10" id="KW-0547">Nucleotide-binding</keyword>
<keyword evidence="7 10" id="KW-0799">Topoisomerase</keyword>
<dbReference type="Pfam" id="PF00986">
    <property type="entry name" value="DNA_gyraseB_C"/>
    <property type="match status" value="1"/>
</dbReference>
<reference evidence="12" key="1">
    <citation type="journal article" date="2014" name="Genome Biol. Evol.">
        <title>Pangenome evidence for extensive interdomain horizontal transfer affecting lineage core and shell genes in uncultured planktonic thaumarchaeota and euryarchaeota.</title>
        <authorList>
            <person name="Deschamps P."/>
            <person name="Zivanovic Y."/>
            <person name="Moreira D."/>
            <person name="Rodriguez-Valera F."/>
            <person name="Lopez-Garcia P."/>
        </authorList>
    </citation>
    <scope>NUCLEOTIDE SEQUENCE</scope>
</reference>
<comment type="miscellaneous">
    <text evidence="10">Few gyrases are as efficient as E.coli at forming negative supercoils. Not all organisms have 2 type II topoisomerases; in organisms with a single type II topoisomerase this enzyme also has to decatenate newly replicated chromosomes.</text>
</comment>
<dbReference type="InterPro" id="IPR002288">
    <property type="entry name" value="DNA_gyrase_B_C"/>
</dbReference>
<dbReference type="SUPFAM" id="SSF55874">
    <property type="entry name" value="ATPase domain of HSP90 chaperone/DNA topoisomerase II/histidine kinase"/>
    <property type="match status" value="1"/>
</dbReference>
<feature type="binding site" evidence="10">
    <location>
        <position position="497"/>
    </location>
    <ligand>
        <name>Mg(2+)</name>
        <dbReference type="ChEBI" id="CHEBI:18420"/>
        <label>2</label>
    </ligand>
</feature>
<keyword evidence="3 10" id="KW-0479">Metal-binding</keyword>
<comment type="similarity">
    <text evidence="2 10">Belongs to the type II topoisomerase GyrB family.</text>
</comment>
<feature type="binding site" evidence="10">
    <location>
        <position position="422"/>
    </location>
    <ligand>
        <name>Mg(2+)</name>
        <dbReference type="ChEBI" id="CHEBI:18420"/>
        <label>1</label>
        <note>catalytic</note>
    </ligand>
</feature>
<comment type="catalytic activity">
    <reaction evidence="1 10">
        <text>ATP-dependent breakage, passage and rejoining of double-stranded DNA.</text>
        <dbReference type="EC" id="5.6.2.2"/>
    </reaction>
</comment>
<evidence type="ECO:0000256" key="2">
    <source>
        <dbReference type="ARBA" id="ARBA00010708"/>
    </source>
</evidence>
<dbReference type="CDD" id="cd16928">
    <property type="entry name" value="HATPase_GyrB-like"/>
    <property type="match status" value="1"/>
</dbReference>
<keyword evidence="10" id="KW-0963">Cytoplasm</keyword>
<dbReference type="InterPro" id="IPR034160">
    <property type="entry name" value="TOPRIM_GyrB"/>
</dbReference>
<protein>
    <recommendedName>
        <fullName evidence="10">DNA gyrase subunit B</fullName>
        <ecNumber evidence="10">5.6.2.2</ecNumber>
    </recommendedName>
</protein>
<dbReference type="Gene3D" id="3.40.50.670">
    <property type="match status" value="1"/>
</dbReference>
<dbReference type="InterPro" id="IPR013760">
    <property type="entry name" value="Topo_IIA-like_dom_sf"/>
</dbReference>
<comment type="function">
    <text evidence="10">A type II topoisomerase that negatively supercoils closed circular double-stranded (ds) DNA in an ATP-dependent manner to modulate DNA topology and maintain chromosomes in an underwound state. Negative supercoiling favors strand separation, and DNA replication, transcription, recombination and repair, all of which involve strand separation. Also able to catalyze the interconversion of other topological isomers of dsDNA rings, including catenanes and knotted rings. Type II topoisomerases break and join 2 DNA strands simultaneously in an ATP-dependent manner.</text>
</comment>
<dbReference type="GO" id="GO:0005524">
    <property type="term" value="F:ATP binding"/>
    <property type="evidence" value="ECO:0007669"/>
    <property type="project" value="UniProtKB-UniRule"/>
</dbReference>
<evidence type="ECO:0000256" key="8">
    <source>
        <dbReference type="ARBA" id="ARBA00023125"/>
    </source>
</evidence>
<dbReference type="NCBIfam" id="NF011501">
    <property type="entry name" value="PRK14939.1"/>
    <property type="match status" value="1"/>
</dbReference>
<dbReference type="Pfam" id="PF01751">
    <property type="entry name" value="Toprim"/>
    <property type="match status" value="1"/>
</dbReference>
<evidence type="ECO:0000256" key="9">
    <source>
        <dbReference type="ARBA" id="ARBA00023235"/>
    </source>
</evidence>
<dbReference type="GO" id="GO:0046872">
    <property type="term" value="F:metal ion binding"/>
    <property type="evidence" value="ECO:0007669"/>
    <property type="project" value="UniProtKB-KW"/>
</dbReference>
<dbReference type="PRINTS" id="PR01159">
    <property type="entry name" value="DNAGYRASEB"/>
</dbReference>
<dbReference type="InterPro" id="IPR013759">
    <property type="entry name" value="Topo_IIA_B_C"/>
</dbReference>
<dbReference type="InterPro" id="IPR013506">
    <property type="entry name" value="Topo_IIA_bsu_dom2"/>
</dbReference>
<evidence type="ECO:0000256" key="4">
    <source>
        <dbReference type="ARBA" id="ARBA00022741"/>
    </source>
</evidence>
<evidence type="ECO:0000259" key="11">
    <source>
        <dbReference type="PROSITE" id="PS50880"/>
    </source>
</evidence>
<dbReference type="AlphaFoldDB" id="A0A075GS08"/>
<dbReference type="SMART" id="SM00387">
    <property type="entry name" value="HATPase_c"/>
    <property type="match status" value="1"/>
</dbReference>
<feature type="domain" description="Toprim" evidence="11">
    <location>
        <begin position="416"/>
        <end position="530"/>
    </location>
</feature>
<feature type="site" description="Interaction with DNA" evidence="10">
    <location>
        <position position="447"/>
    </location>
</feature>
<keyword evidence="5 10" id="KW-0067">ATP-binding</keyword>
<sequence>MEDKPEYTAESIQVLEGLEGVRKRPAMYIGDTGKKGLHHLVYEVVDNSIDEAMAGYCNNIEVVLKKDGSVLIRDDGRGIPVEIHAKTKRSALELVTTMLHAGGKFEKKAYQVSGGLHGVGLSVVNALSEWMKAEIHKNGKIYIQDYEKGKIISPVEVKGETIDRGTIITFKPDETIFQTIEFDFEYLLKRLKELAFLNKGLKISLKDEEQNKEELFHFEGGISKFVEELTKEKKIISSVFHYERKLDDVLVEYALQYSDTFNETIHTFVNNIRTIEGGTHLSGFKTALTRSVNDYLKTEKLTKGDKRASGDDSLEGLTVVLSIKVPNPQFEGQTKTKLGNSEIKGIVDSVVYDSLKTYFEENPSHAKNIMKKVLRSMEAREAAHKARDVVRRKSIFETSILPGKLTDCTEQDPRNAEIYLVEGESAGGSCKQARDRKFQAVLPLKGKILNVEKATLSKVLTSEEIKTIVLSLGTGFGNDFNLEKLRYHKVVIMTDADVDGSHIRTLILTLFYRYFKQIIEQGYVYIAQPPLFKIKKGKTIKYAYSDSEKNNLVAQLGEPVIIQRYKGLGEMNPTQLWDTTLNPENRTLKKVTIEDAEKANELFSILMGPDVEPRKAFIEKHAKEVLNLDV</sequence>
<feature type="site" description="Interaction with DNA" evidence="10">
    <location>
        <position position="450"/>
    </location>
</feature>
<gene>
    <name evidence="10 12" type="primary">gyrB</name>
</gene>
<name>A0A075GS08_9EURY</name>
<dbReference type="SUPFAM" id="SSF54211">
    <property type="entry name" value="Ribosomal protein S5 domain 2-like"/>
    <property type="match status" value="1"/>
</dbReference>
<dbReference type="Gene3D" id="3.30.565.10">
    <property type="entry name" value="Histidine kinase-like ATPase, C-terminal domain"/>
    <property type="match status" value="1"/>
</dbReference>
<dbReference type="InterPro" id="IPR003594">
    <property type="entry name" value="HATPase_dom"/>
</dbReference>
<dbReference type="SUPFAM" id="SSF56719">
    <property type="entry name" value="Type II DNA topoisomerase"/>
    <property type="match status" value="1"/>
</dbReference>
<evidence type="ECO:0000256" key="3">
    <source>
        <dbReference type="ARBA" id="ARBA00022723"/>
    </source>
</evidence>
<dbReference type="PANTHER" id="PTHR45866">
    <property type="entry name" value="DNA GYRASE/TOPOISOMERASE SUBUNIT B"/>
    <property type="match status" value="1"/>
</dbReference>
<dbReference type="PROSITE" id="PS50880">
    <property type="entry name" value="TOPRIM"/>
    <property type="match status" value="1"/>
</dbReference>
<dbReference type="FunFam" id="3.30.565.10:FF:000002">
    <property type="entry name" value="DNA gyrase subunit B"/>
    <property type="match status" value="1"/>
</dbReference>
<dbReference type="FunFam" id="3.40.50.670:FF:000002">
    <property type="entry name" value="DNA gyrase subunit B"/>
    <property type="match status" value="1"/>
</dbReference>
<dbReference type="InterPro" id="IPR006171">
    <property type="entry name" value="TOPRIM_dom"/>
</dbReference>
<dbReference type="EMBL" id="KF900780">
    <property type="protein sequence ID" value="AIF06776.1"/>
    <property type="molecule type" value="Genomic_DNA"/>
</dbReference>
<dbReference type="GO" id="GO:0006265">
    <property type="term" value="P:DNA topological change"/>
    <property type="evidence" value="ECO:0007669"/>
    <property type="project" value="UniProtKB-UniRule"/>
</dbReference>
<keyword evidence="9 10" id="KW-0413">Isomerase</keyword>
<keyword evidence="6 10" id="KW-0460">Magnesium</keyword>
<dbReference type="Pfam" id="PF02518">
    <property type="entry name" value="HATPase_c"/>
    <property type="match status" value="1"/>
</dbReference>
<accession>A0A075GS08</accession>
<dbReference type="NCBIfam" id="NF004189">
    <property type="entry name" value="PRK05644.1"/>
    <property type="match status" value="1"/>
</dbReference>
<evidence type="ECO:0000313" key="12">
    <source>
        <dbReference type="EMBL" id="AIF06776.1"/>
    </source>
</evidence>
<dbReference type="InterPro" id="IPR000565">
    <property type="entry name" value="Topo_IIA_B"/>
</dbReference>
<evidence type="ECO:0000256" key="5">
    <source>
        <dbReference type="ARBA" id="ARBA00022840"/>
    </source>
</evidence>
<dbReference type="EC" id="5.6.2.2" evidence="10"/>
<proteinExistence type="inferred from homology"/>
<comment type="subcellular location">
    <subcellularLocation>
        <location evidence="10">Cytoplasm</location>
    </subcellularLocation>
</comment>
<organism evidence="12">
    <name type="scientific">uncultured marine group II/III euryarchaeote KM3_195_B08</name>
    <dbReference type="NCBI Taxonomy" id="1457970"/>
    <lineage>
        <taxon>Archaea</taxon>
        <taxon>Methanobacteriati</taxon>
        <taxon>Methanobacteriota</taxon>
        <taxon>environmental samples</taxon>
    </lineage>
</organism>
<dbReference type="PANTHER" id="PTHR45866:SF1">
    <property type="entry name" value="DNA GYRASE SUBUNIT B, MITOCHONDRIAL"/>
    <property type="match status" value="1"/>
</dbReference>
<dbReference type="GO" id="GO:0006261">
    <property type="term" value="P:DNA-templated DNA replication"/>
    <property type="evidence" value="ECO:0007669"/>
    <property type="project" value="UniProtKB-UniRule"/>
</dbReference>
<dbReference type="InterPro" id="IPR011557">
    <property type="entry name" value="GyrB"/>
</dbReference>
<dbReference type="SMART" id="SM00433">
    <property type="entry name" value="TOP2c"/>
    <property type="match status" value="1"/>
</dbReference>
<comment type="cofactor">
    <cofactor evidence="10">
        <name>Mg(2+)</name>
        <dbReference type="ChEBI" id="CHEBI:18420"/>
    </cofactor>
    <cofactor evidence="10">
        <name>Mn(2+)</name>
        <dbReference type="ChEBI" id="CHEBI:29035"/>
    </cofactor>
    <cofactor evidence="10">
        <name>Ca(2+)</name>
        <dbReference type="ChEBI" id="CHEBI:29108"/>
    </cofactor>
    <text evidence="10">Binds two Mg(2+) per subunit. The magnesium ions form salt bridges with both the protein and the DNA. Can also accept other divalent metal cations, such as Mn(2+) or Ca(2+).</text>
</comment>
<dbReference type="CDD" id="cd03366">
    <property type="entry name" value="TOPRIM_TopoIIA_GyrB"/>
    <property type="match status" value="1"/>
</dbReference>
<dbReference type="InterPro" id="IPR020568">
    <property type="entry name" value="Ribosomal_Su5_D2-typ_SF"/>
</dbReference>
<evidence type="ECO:0000256" key="10">
    <source>
        <dbReference type="HAMAP-Rule" id="MF_01898"/>
    </source>
</evidence>
<dbReference type="PRINTS" id="PR00418">
    <property type="entry name" value="TPI2FAMILY"/>
</dbReference>
<dbReference type="GO" id="GO:0005737">
    <property type="term" value="C:cytoplasm"/>
    <property type="evidence" value="ECO:0007669"/>
    <property type="project" value="UniProtKB-SubCell"/>
</dbReference>
<dbReference type="Pfam" id="PF00204">
    <property type="entry name" value="DNA_gyraseB"/>
    <property type="match status" value="1"/>
</dbReference>
<dbReference type="Gene3D" id="3.30.230.10">
    <property type="match status" value="1"/>
</dbReference>
<dbReference type="InterPro" id="IPR036890">
    <property type="entry name" value="HATPase_C_sf"/>
</dbReference>
<keyword evidence="8" id="KW-0238">DNA-binding</keyword>
<feature type="binding site" evidence="10">
    <location>
        <position position="495"/>
    </location>
    <ligand>
        <name>Mg(2+)</name>
        <dbReference type="ChEBI" id="CHEBI:18420"/>
        <label>1</label>
        <note>catalytic</note>
    </ligand>
</feature>
<dbReference type="HAMAP" id="MF_01898">
    <property type="entry name" value="GyrB"/>
    <property type="match status" value="1"/>
</dbReference>
<evidence type="ECO:0000256" key="7">
    <source>
        <dbReference type="ARBA" id="ARBA00023029"/>
    </source>
</evidence>
<dbReference type="CDD" id="cd00822">
    <property type="entry name" value="TopoII_Trans_DNA_gyrase"/>
    <property type="match status" value="1"/>
</dbReference>
<dbReference type="NCBIfam" id="TIGR01059">
    <property type="entry name" value="gyrB"/>
    <property type="match status" value="1"/>
</dbReference>
<evidence type="ECO:0000256" key="1">
    <source>
        <dbReference type="ARBA" id="ARBA00000185"/>
    </source>
</evidence>
<dbReference type="InterPro" id="IPR014721">
    <property type="entry name" value="Ribsml_uS5_D2-typ_fold_subgr"/>
</dbReference>
<dbReference type="GO" id="GO:0034335">
    <property type="term" value="F:DNA negative supercoiling activity"/>
    <property type="evidence" value="ECO:0007669"/>
    <property type="project" value="UniProtKB-ARBA"/>
</dbReference>
<dbReference type="InterPro" id="IPR001241">
    <property type="entry name" value="Topo_IIA"/>
</dbReference>
<feature type="binding site" evidence="10">
    <location>
        <position position="495"/>
    </location>
    <ligand>
        <name>Mg(2+)</name>
        <dbReference type="ChEBI" id="CHEBI:18420"/>
        <label>2</label>
    </ligand>
</feature>
<dbReference type="FunFam" id="3.30.230.10:FF:000005">
    <property type="entry name" value="DNA gyrase subunit B"/>
    <property type="match status" value="1"/>
</dbReference>
<dbReference type="GO" id="GO:0005694">
    <property type="term" value="C:chromosome"/>
    <property type="evidence" value="ECO:0007669"/>
    <property type="project" value="InterPro"/>
</dbReference>
<evidence type="ECO:0000256" key="6">
    <source>
        <dbReference type="ARBA" id="ARBA00022842"/>
    </source>
</evidence>
<comment type="subunit">
    <text evidence="10">Heterotetramer, composed of two GyrA and two GyrB chains. In the heterotetramer, GyrA contains the active site tyrosine that forms a transient covalent intermediate with DNA, while GyrB binds cofactors and catalyzes ATP hydrolysis.</text>
</comment>